<dbReference type="InterPro" id="IPR003347">
    <property type="entry name" value="JmjC_dom"/>
</dbReference>
<sequence length="429" mass="46202">MTTCPSTDDQHPGSRDGAGVLASRLIDVGREEFAAEVWGRKALLTRGASDFSDLFSSAAVDELISRRGLRSPFLRVAKDGATLPVSSFTSGAGVGATIGDQLDDTALWRHFRDGATLVLQALQRTWEPLAAFTADLADELGNPVQANAYITPPQNQGFDDHYDVHDVFVLQIEGTKRWVLRPPVLEAPLRDQPWTDRRDAVAEAAAKEPYIDAVLEPGDALYLPRGWLHSATAQGEVSIHVTLGIHNWTRYAVAEEVTQSVLALLREDPQMRQSLPLGSDGPDREVLDLVREKIAAVLDDADPSAGLARTRRGQARPAPLGPLAQLAALRGLQAHTDDADDAGSSRFVLRGHLDARLDGSRLWTRVGWLDFTEEELAHVKAALAGDSITAGQAGRELVERLVRSGVLVPADAVPAEVRPGVGTPSGTET</sequence>
<dbReference type="RefSeq" id="WP_193864982.1">
    <property type="nucleotide sequence ID" value="NZ_JADEYR010000002.1"/>
</dbReference>
<evidence type="ECO:0000259" key="4">
    <source>
        <dbReference type="PROSITE" id="PS51184"/>
    </source>
</evidence>
<feature type="domain" description="JmjC" evidence="4">
    <location>
        <begin position="118"/>
        <end position="262"/>
    </location>
</feature>
<dbReference type="PANTHER" id="PTHR13096">
    <property type="entry name" value="MINA53 MYC INDUCED NUCLEAR ANTIGEN"/>
    <property type="match status" value="1"/>
</dbReference>
<accession>A0ABR9VZT3</accession>
<evidence type="ECO:0000313" key="5">
    <source>
        <dbReference type="EMBL" id="MBE9403225.1"/>
    </source>
</evidence>
<evidence type="ECO:0000256" key="1">
    <source>
        <dbReference type="ARBA" id="ARBA00001954"/>
    </source>
</evidence>
<dbReference type="PROSITE" id="PS51184">
    <property type="entry name" value="JMJC"/>
    <property type="match status" value="1"/>
</dbReference>
<dbReference type="PANTHER" id="PTHR13096:SF9">
    <property type="entry name" value="BIFUNCTIONAL LYSINE-SPECIFIC DEMETHYLASE AND HISTIDYL-HYDROXYLASE"/>
    <property type="match status" value="1"/>
</dbReference>
<evidence type="ECO:0000313" key="6">
    <source>
        <dbReference type="Proteomes" id="UP000644727"/>
    </source>
</evidence>
<name>A0ABR9VZT3_9MICO</name>
<reference evidence="5 6" key="1">
    <citation type="submission" date="2020-10" db="EMBL/GenBank/DDBJ databases">
        <title>Draft genome and description of Brachybacterium epidermidis sp nov.</title>
        <authorList>
            <person name="Boxberger M."/>
            <person name="La Scola B."/>
        </authorList>
    </citation>
    <scope>NUCLEOTIDE SEQUENCE [LARGE SCALE GENOMIC DNA]</scope>
    <source>
        <strain evidence="5 6">Marseille-Q2903</strain>
    </source>
</reference>
<dbReference type="Proteomes" id="UP000644727">
    <property type="component" value="Unassembled WGS sequence"/>
</dbReference>
<evidence type="ECO:0000256" key="2">
    <source>
        <dbReference type="ARBA" id="ARBA00022723"/>
    </source>
</evidence>
<dbReference type="SUPFAM" id="SSF51197">
    <property type="entry name" value="Clavaminate synthase-like"/>
    <property type="match status" value="1"/>
</dbReference>
<keyword evidence="2" id="KW-0479">Metal-binding</keyword>
<dbReference type="SMART" id="SM00558">
    <property type="entry name" value="JmjC"/>
    <property type="match status" value="1"/>
</dbReference>
<dbReference type="InterPro" id="IPR039994">
    <property type="entry name" value="NO66-like"/>
</dbReference>
<gene>
    <name evidence="5" type="ORF">IOE58_03110</name>
</gene>
<keyword evidence="6" id="KW-1185">Reference proteome</keyword>
<comment type="cofactor">
    <cofactor evidence="1">
        <name>Fe(2+)</name>
        <dbReference type="ChEBI" id="CHEBI:29033"/>
    </cofactor>
</comment>
<comment type="caution">
    <text evidence="5">The sequence shown here is derived from an EMBL/GenBank/DDBJ whole genome shotgun (WGS) entry which is preliminary data.</text>
</comment>
<keyword evidence="3" id="KW-0408">Iron</keyword>
<dbReference type="Gene3D" id="2.60.120.650">
    <property type="entry name" value="Cupin"/>
    <property type="match status" value="1"/>
</dbReference>
<dbReference type="Pfam" id="PF08007">
    <property type="entry name" value="JmjC_2"/>
    <property type="match status" value="1"/>
</dbReference>
<protein>
    <submittedName>
        <fullName evidence="5">Cupin-like domain-containing protein</fullName>
    </submittedName>
</protein>
<dbReference type="EMBL" id="JADEYR010000002">
    <property type="protein sequence ID" value="MBE9403225.1"/>
    <property type="molecule type" value="Genomic_DNA"/>
</dbReference>
<evidence type="ECO:0000256" key="3">
    <source>
        <dbReference type="ARBA" id="ARBA00023004"/>
    </source>
</evidence>
<proteinExistence type="predicted"/>
<organism evidence="5 6">
    <name type="scientific">Brachybacterium epidermidis</name>
    <dbReference type="NCBI Taxonomy" id="2781983"/>
    <lineage>
        <taxon>Bacteria</taxon>
        <taxon>Bacillati</taxon>
        <taxon>Actinomycetota</taxon>
        <taxon>Actinomycetes</taxon>
        <taxon>Micrococcales</taxon>
        <taxon>Dermabacteraceae</taxon>
        <taxon>Brachybacterium</taxon>
    </lineage>
</organism>